<keyword evidence="2" id="KW-0732">Signal</keyword>
<dbReference type="EMBL" id="LLXL01000501">
    <property type="protein sequence ID" value="PKK71640.1"/>
    <property type="molecule type" value="Genomic_DNA"/>
</dbReference>
<reference evidence="3 4" key="1">
    <citation type="submission" date="2016-04" db="EMBL/GenBank/DDBJ databases">
        <title>Genome analyses suggest a sexual origin of heterokaryosis in a supposedly ancient asexual fungus.</title>
        <authorList>
            <person name="Ropars J."/>
            <person name="Sedzielewska K."/>
            <person name="Noel J."/>
            <person name="Charron P."/>
            <person name="Farinelli L."/>
            <person name="Marton T."/>
            <person name="Kruger M."/>
            <person name="Pelin A."/>
            <person name="Brachmann A."/>
            <person name="Corradi N."/>
        </authorList>
    </citation>
    <scope>NUCLEOTIDE SEQUENCE [LARGE SCALE GENOMIC DNA]</scope>
    <source>
        <strain evidence="3 4">C2</strain>
    </source>
</reference>
<evidence type="ECO:0000256" key="1">
    <source>
        <dbReference type="SAM" id="MobiDB-lite"/>
    </source>
</evidence>
<protein>
    <submittedName>
        <fullName evidence="3">Uncharacterized protein</fullName>
    </submittedName>
</protein>
<sequence>MKSVSTFLFSLIMLLVVTTAKSSERGLFKRAIFPPISPTIPIPTPTTSLPPTPPTPPAPPAPPTPPAPPAPPPPIPTASTPTVTVTILSTSFLPAETTPPAPQTTEVPSTTVEVIKTVAPASNPTDSGSDSYYEGNGNSLIVEGIGIKMSIAAVFLNVFYVLFA</sequence>
<feature type="signal peptide" evidence="2">
    <location>
        <begin position="1"/>
        <end position="22"/>
    </location>
</feature>
<dbReference type="VEuPathDB" id="FungiDB:RhiirFUN_019891"/>
<dbReference type="AlphaFoldDB" id="A0A2N1NCW0"/>
<proteinExistence type="predicted"/>
<accession>A0A2N1NCW0</accession>
<feature type="region of interest" description="Disordered" evidence="1">
    <location>
        <begin position="39"/>
        <end position="81"/>
    </location>
</feature>
<feature type="compositionally biased region" description="Pro residues" evidence="1">
    <location>
        <begin position="39"/>
        <end position="76"/>
    </location>
</feature>
<evidence type="ECO:0000313" key="3">
    <source>
        <dbReference type="EMBL" id="PKK71640.1"/>
    </source>
</evidence>
<name>A0A2N1NCW0_9GLOM</name>
<feature type="chain" id="PRO_5014897094" evidence="2">
    <location>
        <begin position="23"/>
        <end position="164"/>
    </location>
</feature>
<dbReference type="VEuPathDB" id="FungiDB:RhiirA1_440282"/>
<reference evidence="3 4" key="2">
    <citation type="submission" date="2017-10" db="EMBL/GenBank/DDBJ databases">
        <title>Extensive intraspecific genome diversity in a model arbuscular mycorrhizal fungus.</title>
        <authorList>
            <person name="Chen E.C.H."/>
            <person name="Morin E."/>
            <person name="Baudet D."/>
            <person name="Noel J."/>
            <person name="Ndikumana S."/>
            <person name="Charron P."/>
            <person name="St-Onge C."/>
            <person name="Giorgi J."/>
            <person name="Grigoriev I.V."/>
            <person name="Roux C."/>
            <person name="Martin F.M."/>
            <person name="Corradi N."/>
        </authorList>
    </citation>
    <scope>NUCLEOTIDE SEQUENCE [LARGE SCALE GENOMIC DNA]</scope>
    <source>
        <strain evidence="3 4">C2</strain>
    </source>
</reference>
<evidence type="ECO:0000256" key="2">
    <source>
        <dbReference type="SAM" id="SignalP"/>
    </source>
</evidence>
<evidence type="ECO:0000313" key="4">
    <source>
        <dbReference type="Proteomes" id="UP000233469"/>
    </source>
</evidence>
<dbReference type="VEuPathDB" id="FungiDB:FUN_013635"/>
<gene>
    <name evidence="3" type="ORF">RhiirC2_865502</name>
</gene>
<dbReference type="Proteomes" id="UP000233469">
    <property type="component" value="Unassembled WGS sequence"/>
</dbReference>
<comment type="caution">
    <text evidence="3">The sequence shown here is derived from an EMBL/GenBank/DDBJ whole genome shotgun (WGS) entry which is preliminary data.</text>
</comment>
<organism evidence="3 4">
    <name type="scientific">Rhizophagus irregularis</name>
    <dbReference type="NCBI Taxonomy" id="588596"/>
    <lineage>
        <taxon>Eukaryota</taxon>
        <taxon>Fungi</taxon>
        <taxon>Fungi incertae sedis</taxon>
        <taxon>Mucoromycota</taxon>
        <taxon>Glomeromycotina</taxon>
        <taxon>Glomeromycetes</taxon>
        <taxon>Glomerales</taxon>
        <taxon>Glomeraceae</taxon>
        <taxon>Rhizophagus</taxon>
    </lineage>
</organism>